<dbReference type="InterPro" id="IPR052158">
    <property type="entry name" value="INH-QAR"/>
</dbReference>
<evidence type="ECO:0000259" key="2">
    <source>
        <dbReference type="Pfam" id="PF01965"/>
    </source>
</evidence>
<evidence type="ECO:0000313" key="3">
    <source>
        <dbReference type="EMBL" id="SUD38778.1"/>
    </source>
</evidence>
<feature type="chain" id="PRO_5016870533" evidence="1">
    <location>
        <begin position="23"/>
        <end position="365"/>
    </location>
</feature>
<organism evidence="3 4">
    <name type="scientific">Ectopseudomonas mendocina</name>
    <name type="common">Pseudomonas mendocina</name>
    <dbReference type="NCBI Taxonomy" id="300"/>
    <lineage>
        <taxon>Bacteria</taxon>
        <taxon>Pseudomonadati</taxon>
        <taxon>Pseudomonadota</taxon>
        <taxon>Gammaproteobacteria</taxon>
        <taxon>Pseudomonadales</taxon>
        <taxon>Pseudomonadaceae</taxon>
        <taxon>Ectopseudomonas</taxon>
    </lineage>
</organism>
<dbReference type="AlphaFoldDB" id="A0A379IR37"/>
<dbReference type="Proteomes" id="UP000254260">
    <property type="component" value="Unassembled WGS sequence"/>
</dbReference>
<dbReference type="PANTHER" id="PTHR43130:SF3">
    <property type="entry name" value="HTH-TYPE TRANSCRIPTIONAL REGULATOR RV1931C"/>
    <property type="match status" value="1"/>
</dbReference>
<reference evidence="3 4" key="1">
    <citation type="submission" date="2018-06" db="EMBL/GenBank/DDBJ databases">
        <authorList>
            <consortium name="Pathogen Informatics"/>
            <person name="Doyle S."/>
        </authorList>
    </citation>
    <scope>NUCLEOTIDE SEQUENCE [LARGE SCALE GENOMIC DNA]</scope>
    <source>
        <strain evidence="3 4">NCTC10899</strain>
    </source>
</reference>
<gene>
    <name evidence="3" type="ORF">NCTC10899_01571</name>
</gene>
<keyword evidence="1" id="KW-0732">Signal</keyword>
<dbReference type="Pfam" id="PF01965">
    <property type="entry name" value="DJ-1_PfpI"/>
    <property type="match status" value="1"/>
</dbReference>
<feature type="domain" description="DJ-1/PfpI" evidence="2">
    <location>
        <begin position="41"/>
        <end position="205"/>
    </location>
</feature>
<name>A0A379IR37_ECTME</name>
<dbReference type="InterPro" id="IPR002818">
    <property type="entry name" value="DJ-1/PfpI"/>
</dbReference>
<dbReference type="PANTHER" id="PTHR43130">
    <property type="entry name" value="ARAC-FAMILY TRANSCRIPTIONAL REGULATOR"/>
    <property type="match status" value="1"/>
</dbReference>
<dbReference type="OrthoDB" id="6382410at2"/>
<sequence>MYRKWPIAGLQGLLCFAGYAHATDERLPAYQPRFEREQPVVAVLAQNQMTELTDFVVPLGVLRRASVAKVLAVSTEPGTVQLMPALSLRAEASIDEFQRQFPQGADYLIVPAVHDSQEPRLLDFIRQQAALGANLIGICDGVLPLAYAGLLDGRRATGHWYSREQRLSDFPTTLWQENRRYVVDGRLMTTAGVSAALPASLALLEAIVGTPKASALAQELGVRDWSPQHDSEVFTLGSQGYLTAAGNYLARWKHETFAVALHPGMDEISLALRVDAWARTFRTEVQGMAREPVLSASGLEFIPQRTEARELPELPGGATTAMQALDEALTAIAGRYGASTRSLVAAQLEYRPQEQARQHMEMLKP</sequence>
<dbReference type="EMBL" id="UGUU01000001">
    <property type="protein sequence ID" value="SUD38778.1"/>
    <property type="molecule type" value="Genomic_DNA"/>
</dbReference>
<proteinExistence type="predicted"/>
<dbReference type="RefSeq" id="WP_115290828.1">
    <property type="nucleotide sequence ID" value="NZ_UGUU01000001.1"/>
</dbReference>
<accession>A0A379IR37</accession>
<dbReference type="SUPFAM" id="SSF52317">
    <property type="entry name" value="Class I glutamine amidotransferase-like"/>
    <property type="match status" value="1"/>
</dbReference>
<dbReference type="Gene3D" id="3.40.50.880">
    <property type="match status" value="1"/>
</dbReference>
<dbReference type="InterPro" id="IPR029062">
    <property type="entry name" value="Class_I_gatase-like"/>
</dbReference>
<evidence type="ECO:0000313" key="4">
    <source>
        <dbReference type="Proteomes" id="UP000254260"/>
    </source>
</evidence>
<protein>
    <submittedName>
        <fullName evidence="3">Putative transcriptional regulator</fullName>
    </submittedName>
</protein>
<feature type="signal peptide" evidence="1">
    <location>
        <begin position="1"/>
        <end position="22"/>
    </location>
</feature>
<evidence type="ECO:0000256" key="1">
    <source>
        <dbReference type="SAM" id="SignalP"/>
    </source>
</evidence>